<evidence type="ECO:0000259" key="2">
    <source>
        <dbReference type="Pfam" id="PF09084"/>
    </source>
</evidence>
<dbReference type="PANTHER" id="PTHR30024">
    <property type="entry name" value="ALIPHATIC SULFONATES-BINDING PROTEIN-RELATED"/>
    <property type="match status" value="1"/>
</dbReference>
<organism evidence="3 4">
    <name type="scientific">Acetobacter conturbans</name>
    <dbReference type="NCBI Taxonomy" id="1737472"/>
    <lineage>
        <taxon>Bacteria</taxon>
        <taxon>Pseudomonadati</taxon>
        <taxon>Pseudomonadota</taxon>
        <taxon>Alphaproteobacteria</taxon>
        <taxon>Acetobacterales</taxon>
        <taxon>Acetobacteraceae</taxon>
        <taxon>Acetobacter</taxon>
    </lineage>
</organism>
<evidence type="ECO:0000256" key="1">
    <source>
        <dbReference type="SAM" id="Phobius"/>
    </source>
</evidence>
<sequence>MDADERENKRPRMRRQILIGAGATIGAAVLGDLAWKKTHPRKTVLQPDGQARSLTIAWPSPEDDLILIVARERGFFEHYNLDITTQPCITGRQAITILANEKVCGAVSTALAWLPALHGGVPARLVSGLGAGTYRLLVRRDAGITRIDSVVGKTIAVLNEDAGDQRFFSILLRRKGIDPANVHWVPVSEDRIDQALAARDVDGVVLHDPDGWQLLSENPKMLTELAGSTTGNYAARVNKMLGLSNRFLAEDPKGAAALVLALRDACRWIEKHRDETAALLAPHIPDMDDDEVRRMLAHEPAPVHLLVPWLRDQVAEYADELKLLDLLPDALDSGAFARSVCRNVLHA</sequence>
<dbReference type="EMBL" id="WOSY01000008">
    <property type="protein sequence ID" value="NHN88967.1"/>
    <property type="molecule type" value="Genomic_DNA"/>
</dbReference>
<feature type="transmembrane region" description="Helical" evidence="1">
    <location>
        <begin position="17"/>
        <end position="35"/>
    </location>
</feature>
<protein>
    <submittedName>
        <fullName evidence="3">ABC transporter substrate-binding protein</fullName>
    </submittedName>
</protein>
<feature type="domain" description="SsuA/THI5-like" evidence="2">
    <location>
        <begin position="66"/>
        <end position="275"/>
    </location>
</feature>
<dbReference type="InterPro" id="IPR015168">
    <property type="entry name" value="SsuA/THI5"/>
</dbReference>
<keyword evidence="1" id="KW-1133">Transmembrane helix</keyword>
<dbReference type="Gene3D" id="3.40.190.10">
    <property type="entry name" value="Periplasmic binding protein-like II"/>
    <property type="match status" value="2"/>
</dbReference>
<dbReference type="Pfam" id="PF09084">
    <property type="entry name" value="NMT1"/>
    <property type="match status" value="1"/>
</dbReference>
<name>A0ABX0JZP6_9PROT</name>
<gene>
    <name evidence="3" type="ORF">GOB81_10025</name>
</gene>
<reference evidence="3 4" key="1">
    <citation type="journal article" date="2020" name="Int. J. Syst. Evol. Microbiol.">
        <title>Novel acetic acid bacteria from cider fermentations: Acetobacter conturbans sp. nov. and Acetobacter fallax sp. nov.</title>
        <authorList>
            <person name="Sombolestani A.S."/>
            <person name="Cleenwerck I."/>
            <person name="Cnockaert M."/>
            <person name="Borremans W."/>
            <person name="Wieme A.D."/>
            <person name="De Vuyst L."/>
            <person name="Vandamme P."/>
        </authorList>
    </citation>
    <scope>NUCLEOTIDE SEQUENCE [LARGE SCALE GENOMIC DNA]</scope>
    <source>
        <strain evidence="3 4">LMG 1627</strain>
    </source>
</reference>
<dbReference type="Proteomes" id="UP000631653">
    <property type="component" value="Unassembled WGS sequence"/>
</dbReference>
<keyword evidence="1" id="KW-0472">Membrane</keyword>
<dbReference type="RefSeq" id="WP_173570275.1">
    <property type="nucleotide sequence ID" value="NZ_WOSY01000008.1"/>
</dbReference>
<keyword evidence="4" id="KW-1185">Reference proteome</keyword>
<accession>A0ABX0JZP6</accession>
<dbReference type="SUPFAM" id="SSF53850">
    <property type="entry name" value="Periplasmic binding protein-like II"/>
    <property type="match status" value="1"/>
</dbReference>
<comment type="caution">
    <text evidence="3">The sequence shown here is derived from an EMBL/GenBank/DDBJ whole genome shotgun (WGS) entry which is preliminary data.</text>
</comment>
<dbReference type="PANTHER" id="PTHR30024:SF21">
    <property type="entry name" value="ABC TRANSPORTER SUBSTRATE-BINDING PROTEIN"/>
    <property type="match status" value="1"/>
</dbReference>
<evidence type="ECO:0000313" key="4">
    <source>
        <dbReference type="Proteomes" id="UP000631653"/>
    </source>
</evidence>
<evidence type="ECO:0000313" key="3">
    <source>
        <dbReference type="EMBL" id="NHN88967.1"/>
    </source>
</evidence>
<keyword evidence="1" id="KW-0812">Transmembrane</keyword>
<proteinExistence type="predicted"/>